<feature type="domain" description="vWA-MoxR associated protein N-terminal HTH" evidence="2">
    <location>
        <begin position="1"/>
        <end position="83"/>
    </location>
</feature>
<evidence type="ECO:0000259" key="1">
    <source>
        <dbReference type="Pfam" id="PF13401"/>
    </source>
</evidence>
<sequence>MTITEILQFVDNLIFTETDQHLDDLQKRIIEELFKGKTYKQIADIYEYDEGYIGDESRKLFKFLSENLGENINKSNFAWTIERVVNSKISQFSKILNFENNNINLCRQNNYKNYDKSANKLSYHDLTLSPRIIRFYGREQELEFLSNCIFNQNSCLISILGTSGIGKTTLVKRFIDLHLDKFEIIIWKTLKYPKSLNLLIDDLLQICKQEPKETLDDKIKQLLYILTNNKCLIILDDIQNLFIPGELAGKYRTEYQDYQTLFKIITETQHQSNIILISQEQCPEMESLDTELSPSKSLEISGLYHPDILQNTGLKNQDIWLDLIKLYAGNLMFLKTTTVLISKNYDGEVAEFLAENTLHITQQMQSNFQEIYNRLSPIEKQIVLYLSRFENPISREELRQTLIETLNLSSVDFNNGLQSLQQRYLVVKIKDDKVMFSLSPVFGEYVRNFSFPQ</sequence>
<dbReference type="InterPro" id="IPR058651">
    <property type="entry name" value="HTH_VMAP-M9"/>
</dbReference>
<dbReference type="SUPFAM" id="SSF52540">
    <property type="entry name" value="P-loop containing nucleoside triphosphate hydrolases"/>
    <property type="match status" value="1"/>
</dbReference>
<protein>
    <submittedName>
        <fullName evidence="3">AAA family ATPase</fullName>
    </submittedName>
</protein>
<name>A0ABX8X2A3_9CYAN</name>
<dbReference type="PRINTS" id="PR00364">
    <property type="entry name" value="DISEASERSIST"/>
</dbReference>
<gene>
    <name evidence="3" type="ORF">K2F26_05395</name>
</gene>
<dbReference type="InterPro" id="IPR049945">
    <property type="entry name" value="AAA_22"/>
</dbReference>
<evidence type="ECO:0000313" key="3">
    <source>
        <dbReference type="EMBL" id="QYX32788.1"/>
    </source>
</evidence>
<accession>A0ABX8X2A3</accession>
<dbReference type="PANTHER" id="PTHR23155">
    <property type="entry name" value="DISEASE RESISTANCE PROTEIN RP"/>
    <property type="match status" value="1"/>
</dbReference>
<feature type="domain" description="ORC1/DEAH AAA+ ATPase" evidence="1">
    <location>
        <begin position="156"/>
        <end position="284"/>
    </location>
</feature>
<dbReference type="EMBL" id="CP080598">
    <property type="protein sequence ID" value="QYX32788.1"/>
    <property type="molecule type" value="Genomic_DNA"/>
</dbReference>
<keyword evidence="4" id="KW-1185">Reference proteome</keyword>
<evidence type="ECO:0000313" key="4">
    <source>
        <dbReference type="Proteomes" id="UP000826540"/>
    </source>
</evidence>
<dbReference type="PANTHER" id="PTHR23155:SF1205">
    <property type="entry name" value="DISEASE RESISTANCE PROTEIN RPM1"/>
    <property type="match status" value="1"/>
</dbReference>
<dbReference type="Gene3D" id="3.40.50.300">
    <property type="entry name" value="P-loop containing nucleotide triphosphate hydrolases"/>
    <property type="match status" value="1"/>
</dbReference>
<dbReference type="Pfam" id="PF13401">
    <property type="entry name" value="AAA_22"/>
    <property type="match status" value="1"/>
</dbReference>
<dbReference type="Proteomes" id="UP000826540">
    <property type="component" value="Chromosome"/>
</dbReference>
<evidence type="ECO:0000259" key="2">
    <source>
        <dbReference type="Pfam" id="PF26355"/>
    </source>
</evidence>
<dbReference type="InterPro" id="IPR044974">
    <property type="entry name" value="Disease_R_plants"/>
</dbReference>
<proteinExistence type="predicted"/>
<reference evidence="3 4" key="1">
    <citation type="journal article" date="2022" name="J. Am. Chem. Soc.">
        <title>Biosynthesis of Guanitoxin Enables Global Environmental Detection in Freshwater Cyanobacteria.</title>
        <authorList>
            <person name="Lima S.T."/>
            <person name="Fallon T.R."/>
            <person name="Cordoza J.L."/>
            <person name="Chekan J.R."/>
            <person name="Delbaje E."/>
            <person name="Hopiavuori A.R."/>
            <person name="Alvarenga D.O."/>
            <person name="Wood S.M."/>
            <person name="Luhavaya H."/>
            <person name="Baumgartner J.T."/>
            <person name="Dorr F.A."/>
            <person name="Etchegaray A."/>
            <person name="Pinto E."/>
            <person name="McKinnie S.M.K."/>
            <person name="Fiore M.F."/>
            <person name="Moore B.S."/>
        </authorList>
    </citation>
    <scope>NUCLEOTIDE SEQUENCE [LARGE SCALE GENOMIC DNA]</scope>
    <source>
        <strain evidence="3 4">ITEP-024</strain>
    </source>
</reference>
<dbReference type="RefSeq" id="WP_220610640.1">
    <property type="nucleotide sequence ID" value="NZ_CP080598.1"/>
</dbReference>
<organism evidence="3 4">
    <name type="scientific">Sphaerospermopsis torques-reginae ITEP-024</name>
    <dbReference type="NCBI Taxonomy" id="984208"/>
    <lineage>
        <taxon>Bacteria</taxon>
        <taxon>Bacillati</taxon>
        <taxon>Cyanobacteriota</taxon>
        <taxon>Cyanophyceae</taxon>
        <taxon>Nostocales</taxon>
        <taxon>Aphanizomenonaceae</taxon>
        <taxon>Sphaerospermopsis</taxon>
        <taxon>Sphaerospermopsis torques-reginae</taxon>
    </lineage>
</organism>
<dbReference type="InterPro" id="IPR027417">
    <property type="entry name" value="P-loop_NTPase"/>
</dbReference>
<dbReference type="Pfam" id="PF26355">
    <property type="entry name" value="HTH_VMAP-M9"/>
    <property type="match status" value="1"/>
</dbReference>